<dbReference type="OMA" id="ICMEQRI"/>
<dbReference type="AlphaFoldDB" id="L2GQY2"/>
<dbReference type="RefSeq" id="XP_008075492.1">
    <property type="nucleotide sequence ID" value="XM_008077301.1"/>
</dbReference>
<sequence length="359" mass="42687">MSLRKINQYLTENSDIRGFILSLHDKNVDTLPSFDYSPTKVLKHVLKRLGMKKIIKRNNISICYPKMYSVFLFFEEIMSGLFNVSPSYFCDLVKHLDQSEQINILRNKRVLTPLIVICMEQRIQTVSVNDLIVEDKNQTTQTYKNFMVFLKCASLDYERATEILNKLNYNCLCDMIVHSKYKEVRAYIKELNYYFPQFNSLAHLIQSDPNKHYEDKSIDFLNDPLKIPIKFRALPYFKASIEYLQNKTGYKLENDRRLVLIYFIEAYQKRRKKDIKHVAKLHNFVECAVKEDVMVLKILILRGFFHEAYHHILEREFRTILGWYKKDEENLYLSRIVNGILTGRYKNRLDGEIRAGNNL</sequence>
<reference evidence="2" key="1">
    <citation type="submission" date="2011-03" db="EMBL/GenBank/DDBJ databases">
        <title>The genome sequence of Vavraia culicis strain floridensis.</title>
        <authorList>
            <consortium name="The Broad Institute Genome Sequencing Platform"/>
            <person name="Cuomo C."/>
            <person name="Becnel J."/>
            <person name="Sanscrainte N."/>
            <person name="Young S.K."/>
            <person name="Zeng Q."/>
            <person name="Gargeya S."/>
            <person name="Fitzgerald M."/>
            <person name="Haas B."/>
            <person name="Abouelleil A."/>
            <person name="Alvarado L."/>
            <person name="Arachchi H.M."/>
            <person name="Berlin A."/>
            <person name="Chapman S.B."/>
            <person name="Gearin G."/>
            <person name="Goldberg J."/>
            <person name="Griggs A."/>
            <person name="Gujja S."/>
            <person name="Hansen M."/>
            <person name="Heiman D."/>
            <person name="Howarth C."/>
            <person name="Larimer J."/>
            <person name="Lui A."/>
            <person name="MacDonald P.J.P."/>
            <person name="McCowen C."/>
            <person name="Montmayeur A."/>
            <person name="Murphy C."/>
            <person name="Neiman D."/>
            <person name="Pearson M."/>
            <person name="Priest M."/>
            <person name="Roberts A."/>
            <person name="Saif S."/>
            <person name="Shea T."/>
            <person name="Sisk P."/>
            <person name="Stolte C."/>
            <person name="Sykes S."/>
            <person name="Wortman J."/>
            <person name="Nusbaum C."/>
            <person name="Birren B."/>
        </authorList>
    </citation>
    <scope>NUCLEOTIDE SEQUENCE [LARGE SCALE GENOMIC DNA]</scope>
    <source>
        <strain evidence="2">floridensis</strain>
    </source>
</reference>
<dbReference type="InParanoid" id="L2GQY2"/>
<gene>
    <name evidence="1" type="ORF">VCUG_02484</name>
</gene>
<dbReference type="HOGENOM" id="CLU_799708_0_0_1"/>
<dbReference type="VEuPathDB" id="MicrosporidiaDB:VCUG_02484"/>
<protein>
    <submittedName>
        <fullName evidence="1">Uncharacterized protein</fullName>
    </submittedName>
</protein>
<proteinExistence type="predicted"/>
<accession>L2GQY2</accession>
<dbReference type="GeneID" id="19880346"/>
<dbReference type="EMBL" id="GL877470">
    <property type="protein sequence ID" value="ELA46029.1"/>
    <property type="molecule type" value="Genomic_DNA"/>
</dbReference>
<organism evidence="1 2">
    <name type="scientific">Vavraia culicis (isolate floridensis)</name>
    <name type="common">Microsporidian parasite</name>
    <dbReference type="NCBI Taxonomy" id="948595"/>
    <lineage>
        <taxon>Eukaryota</taxon>
        <taxon>Fungi</taxon>
        <taxon>Fungi incertae sedis</taxon>
        <taxon>Microsporidia</taxon>
        <taxon>Pleistophoridae</taxon>
        <taxon>Vavraia</taxon>
    </lineage>
</organism>
<name>L2GQY2_VAVCU</name>
<evidence type="ECO:0000313" key="1">
    <source>
        <dbReference type="EMBL" id="ELA46029.1"/>
    </source>
</evidence>
<dbReference type="OrthoDB" id="10335478at2759"/>
<keyword evidence="2" id="KW-1185">Reference proteome</keyword>
<evidence type="ECO:0000313" key="2">
    <source>
        <dbReference type="Proteomes" id="UP000011081"/>
    </source>
</evidence>
<dbReference type="Proteomes" id="UP000011081">
    <property type="component" value="Unassembled WGS sequence"/>
</dbReference>